<dbReference type="AlphaFoldDB" id="A0A3Q1FJA3"/>
<evidence type="ECO:0000256" key="2">
    <source>
        <dbReference type="SAM" id="Coils"/>
    </source>
</evidence>
<keyword evidence="1 2" id="KW-0175">Coiled coil</keyword>
<dbReference type="GeneTree" id="ENSGT00530000063669"/>
<evidence type="ECO:0000313" key="4">
    <source>
        <dbReference type="Proteomes" id="UP000257200"/>
    </source>
</evidence>
<keyword evidence="4" id="KW-1185">Reference proteome</keyword>
<reference evidence="3" key="2">
    <citation type="submission" date="2025-09" db="UniProtKB">
        <authorList>
            <consortium name="Ensembl"/>
        </authorList>
    </citation>
    <scope>IDENTIFICATION</scope>
</reference>
<protein>
    <recommendedName>
        <fullName evidence="5">Family with sequence similarity 184 member A</fullName>
    </recommendedName>
</protein>
<evidence type="ECO:0000256" key="1">
    <source>
        <dbReference type="ARBA" id="ARBA00023054"/>
    </source>
</evidence>
<sequence>MSAVHHRETQIMLADFNKAQEVLKDKISALQILLEGTEEKLRNRESRPEDLHLIAELREMVTEREALVKKLVDDKKFYQLELVNRETGFNKVFNSSANVGVINPLIKVSGFKMLDVLIRKPPDRTFTAHGIKHTRSHCLFTSLTFDFTAVCDV</sequence>
<reference evidence="3" key="1">
    <citation type="submission" date="2025-08" db="UniProtKB">
        <authorList>
            <consortium name="Ensembl"/>
        </authorList>
    </citation>
    <scope>IDENTIFICATION</scope>
</reference>
<dbReference type="STRING" id="80966.ENSAPOP00000016474"/>
<feature type="coiled-coil region" evidence="2">
    <location>
        <begin position="20"/>
        <end position="47"/>
    </location>
</feature>
<dbReference type="Proteomes" id="UP000257200">
    <property type="component" value="Unplaced"/>
</dbReference>
<dbReference type="InParanoid" id="A0A3Q1FJA3"/>
<proteinExistence type="predicted"/>
<dbReference type="PANTHER" id="PTHR18870">
    <property type="entry name" value="PROTEIN TAG-278-RELATED"/>
    <property type="match status" value="1"/>
</dbReference>
<evidence type="ECO:0008006" key="5">
    <source>
        <dbReference type="Google" id="ProtNLM"/>
    </source>
</evidence>
<accession>A0A3Q1FJA3</accession>
<dbReference type="Ensembl" id="ENSAPOT00000025459.1">
    <property type="protein sequence ID" value="ENSAPOP00000016474.1"/>
    <property type="gene ID" value="ENSAPOG00000019591.1"/>
</dbReference>
<organism evidence="3 4">
    <name type="scientific">Acanthochromis polyacanthus</name>
    <name type="common">spiny chromis</name>
    <dbReference type="NCBI Taxonomy" id="80966"/>
    <lineage>
        <taxon>Eukaryota</taxon>
        <taxon>Metazoa</taxon>
        <taxon>Chordata</taxon>
        <taxon>Craniata</taxon>
        <taxon>Vertebrata</taxon>
        <taxon>Euteleostomi</taxon>
        <taxon>Actinopterygii</taxon>
        <taxon>Neopterygii</taxon>
        <taxon>Teleostei</taxon>
        <taxon>Neoteleostei</taxon>
        <taxon>Acanthomorphata</taxon>
        <taxon>Ovalentaria</taxon>
        <taxon>Pomacentridae</taxon>
        <taxon>Acanthochromis</taxon>
    </lineage>
</organism>
<evidence type="ECO:0000313" key="3">
    <source>
        <dbReference type="Ensembl" id="ENSAPOP00000016474.1"/>
    </source>
</evidence>
<name>A0A3Q1FJA3_9TELE</name>
<dbReference type="PANTHER" id="PTHR18870:SF10">
    <property type="entry name" value="PROTEIN FAM184A"/>
    <property type="match status" value="1"/>
</dbReference>